<accession>A0ABS2A2R8</accession>
<comment type="caution">
    <text evidence="1">The sequence shown here is derived from an EMBL/GenBank/DDBJ whole genome shotgun (WGS) entry which is preliminary data.</text>
</comment>
<sequence>MSPGAHHDLRYFRAMSAFDDLFGRHVLTAMARQMALADVIGERDWAVDMTAGGATFGPDLKFPIQLLGSESHLDGTWLWAWANHASNLPPALTHLCGWMRGYGQNAGIAELTDASFPLDRADGHRLALLASGLTGRPYYRGPYDGGALFFHLEGVPPHEITPERAITVISQTISAFAFDHRTGVAAFFEHQRWPYEAGIAHHPSGATIHVAFDDQGRIAQLNGSIPPRG</sequence>
<dbReference type="Proteomes" id="UP000632138">
    <property type="component" value="Unassembled WGS sequence"/>
</dbReference>
<dbReference type="Pfam" id="PF21813">
    <property type="entry name" value="DUF6882"/>
    <property type="match status" value="1"/>
</dbReference>
<gene>
    <name evidence="1" type="ORF">JIG36_01030</name>
</gene>
<proteinExistence type="predicted"/>
<dbReference type="EMBL" id="JAENHP010000001">
    <property type="protein sequence ID" value="MBM2614137.1"/>
    <property type="molecule type" value="Genomic_DNA"/>
</dbReference>
<evidence type="ECO:0000313" key="2">
    <source>
        <dbReference type="Proteomes" id="UP000632138"/>
    </source>
</evidence>
<evidence type="ECO:0000313" key="1">
    <source>
        <dbReference type="EMBL" id="MBM2614137.1"/>
    </source>
</evidence>
<protein>
    <submittedName>
        <fullName evidence="1">Uncharacterized protein</fullName>
    </submittedName>
</protein>
<organism evidence="1 2">
    <name type="scientific">Paractinoplanes ovalisporus</name>
    <dbReference type="NCBI Taxonomy" id="2810368"/>
    <lineage>
        <taxon>Bacteria</taxon>
        <taxon>Bacillati</taxon>
        <taxon>Actinomycetota</taxon>
        <taxon>Actinomycetes</taxon>
        <taxon>Micromonosporales</taxon>
        <taxon>Micromonosporaceae</taxon>
        <taxon>Paractinoplanes</taxon>
    </lineage>
</organism>
<keyword evidence="2" id="KW-1185">Reference proteome</keyword>
<reference evidence="1 2" key="1">
    <citation type="submission" date="2021-01" db="EMBL/GenBank/DDBJ databases">
        <title>Actinoplanes sp. nov. LDG1-06 isolated from lichen.</title>
        <authorList>
            <person name="Saeng-In P."/>
            <person name="Phongsopitanun W."/>
            <person name="Kanchanasin P."/>
            <person name="Yuki M."/>
            <person name="Kudo T."/>
            <person name="Ohkuma M."/>
            <person name="Tanasupawat S."/>
        </authorList>
    </citation>
    <scope>NUCLEOTIDE SEQUENCE [LARGE SCALE GENOMIC DNA]</scope>
    <source>
        <strain evidence="1 2">LDG1-06</strain>
    </source>
</reference>
<dbReference type="InterPro" id="IPR049249">
    <property type="entry name" value="DUF6882"/>
</dbReference>
<name>A0ABS2A2R8_9ACTN</name>